<organism evidence="1">
    <name type="scientific">Candidatus Kentrum sp. LFY</name>
    <dbReference type="NCBI Taxonomy" id="2126342"/>
    <lineage>
        <taxon>Bacteria</taxon>
        <taxon>Pseudomonadati</taxon>
        <taxon>Pseudomonadota</taxon>
        <taxon>Gammaproteobacteria</taxon>
        <taxon>Candidatus Kentrum</taxon>
    </lineage>
</organism>
<sequence length="140" mass="16651">MGKRRRFYRAKDSRSYRKLFLVAVEGAKTEYQYFDWFRASGDTGFVIRVECPKCNGKSSPPQVLERMKKYLEQAPLEVFDEAWLVVDKDRWTDAQLTTLHGWSQEANNYGFALSNPKFENFVYFPLIFINEFYKTLILLY</sequence>
<reference evidence="1" key="1">
    <citation type="submission" date="2019-02" db="EMBL/GenBank/DDBJ databases">
        <authorList>
            <person name="Gruber-Vodicka R. H."/>
            <person name="Seah K. B. B."/>
        </authorList>
    </citation>
    <scope>NUCLEOTIDE SEQUENCE</scope>
    <source>
        <strain evidence="1">BECK_M6</strain>
    </source>
</reference>
<evidence type="ECO:0000313" key="1">
    <source>
        <dbReference type="EMBL" id="VFJ87985.1"/>
    </source>
</evidence>
<name>A0A450U7V5_9GAMM</name>
<protein>
    <submittedName>
        <fullName evidence="1">RloB-like protein</fullName>
    </submittedName>
</protein>
<dbReference type="InterPro" id="IPR025591">
    <property type="entry name" value="RloB"/>
</dbReference>
<proteinExistence type="predicted"/>
<dbReference type="AlphaFoldDB" id="A0A450U7V5"/>
<gene>
    <name evidence="1" type="ORF">BECKLFY1418A_GA0070994_10037</name>
</gene>
<accession>A0A450U7V5</accession>
<dbReference type="Pfam" id="PF13707">
    <property type="entry name" value="RloB"/>
    <property type="match status" value="1"/>
</dbReference>
<dbReference type="EMBL" id="CAADFH010000003">
    <property type="protein sequence ID" value="VFJ87985.1"/>
    <property type="molecule type" value="Genomic_DNA"/>
</dbReference>